<protein>
    <submittedName>
        <fullName evidence="1">Uncharacterized protein</fullName>
    </submittedName>
</protein>
<dbReference type="Proteomes" id="UP000660611">
    <property type="component" value="Unassembled WGS sequence"/>
</dbReference>
<dbReference type="AlphaFoldDB" id="A0A919PNZ3"/>
<gene>
    <name evidence="1" type="ORF">Dsi01nite_061170</name>
</gene>
<name>A0A919PNZ3_9ACTN</name>
<reference evidence="1" key="1">
    <citation type="submission" date="2021-01" db="EMBL/GenBank/DDBJ databases">
        <title>Whole genome shotgun sequence of Dactylosporangium siamense NBRC 106093.</title>
        <authorList>
            <person name="Komaki H."/>
            <person name="Tamura T."/>
        </authorList>
    </citation>
    <scope>NUCLEOTIDE SEQUENCE</scope>
    <source>
        <strain evidence="1">NBRC 106093</strain>
    </source>
</reference>
<comment type="caution">
    <text evidence="1">The sequence shown here is derived from an EMBL/GenBank/DDBJ whole genome shotgun (WGS) entry which is preliminary data.</text>
</comment>
<keyword evidence="2" id="KW-1185">Reference proteome</keyword>
<evidence type="ECO:0000313" key="2">
    <source>
        <dbReference type="Proteomes" id="UP000660611"/>
    </source>
</evidence>
<accession>A0A919PNZ3</accession>
<organism evidence="1 2">
    <name type="scientific">Dactylosporangium siamense</name>
    <dbReference type="NCBI Taxonomy" id="685454"/>
    <lineage>
        <taxon>Bacteria</taxon>
        <taxon>Bacillati</taxon>
        <taxon>Actinomycetota</taxon>
        <taxon>Actinomycetes</taxon>
        <taxon>Micromonosporales</taxon>
        <taxon>Micromonosporaceae</taxon>
        <taxon>Dactylosporangium</taxon>
    </lineage>
</organism>
<evidence type="ECO:0000313" key="1">
    <source>
        <dbReference type="EMBL" id="GIG48076.1"/>
    </source>
</evidence>
<dbReference type="RefSeq" id="WP_203849792.1">
    <property type="nucleotide sequence ID" value="NZ_BAAAVW010000021.1"/>
</dbReference>
<sequence length="92" mass="10429">MVRRFAADSAASHEGTILEATFSGARRKEVDKGKFRDGPSCEVAYEDFDGHSIWAIDVDHGEIWAGTPYQYTGHFDRYVVWNPTKPSYPGFR</sequence>
<proteinExistence type="predicted"/>
<dbReference type="EMBL" id="BONQ01000094">
    <property type="protein sequence ID" value="GIG48076.1"/>
    <property type="molecule type" value="Genomic_DNA"/>
</dbReference>